<reference evidence="8" key="1">
    <citation type="journal article" date="2015" name="Toxicon">
        <title>The transcriptomic and proteomic basis for the evolution of a novel venom phenotype within the Timber Rattlesnake (Crotalus horridus).</title>
        <authorList>
            <person name="Rokyta D.R."/>
            <person name="Wray K.P."/>
            <person name="McGivern J.J."/>
            <person name="Margres M.J."/>
        </authorList>
    </citation>
    <scope>NUCLEOTIDE SEQUENCE</scope>
    <source>
        <tissue evidence="8">Venom gland</tissue>
    </source>
</reference>
<feature type="transmembrane region" description="Helical" evidence="6">
    <location>
        <begin position="41"/>
        <end position="62"/>
    </location>
</feature>
<evidence type="ECO:0000256" key="2">
    <source>
        <dbReference type="ARBA" id="ARBA00022692"/>
    </source>
</evidence>
<evidence type="ECO:0000256" key="4">
    <source>
        <dbReference type="ARBA" id="ARBA00023136"/>
    </source>
</evidence>
<protein>
    <submittedName>
        <fullName evidence="8">Hypothetical chemokine-like factor</fullName>
    </submittedName>
</protein>
<feature type="transmembrane region" description="Helical" evidence="6">
    <location>
        <begin position="16"/>
        <end position="35"/>
    </location>
</feature>
<proteinExistence type="predicted"/>
<keyword evidence="2 5" id="KW-0812">Transmembrane</keyword>
<organism evidence="8">
    <name type="scientific">Crotalus horridus</name>
    <name type="common">Timber rattlesnake</name>
    <dbReference type="NCBI Taxonomy" id="35024"/>
    <lineage>
        <taxon>Eukaryota</taxon>
        <taxon>Metazoa</taxon>
        <taxon>Chordata</taxon>
        <taxon>Craniata</taxon>
        <taxon>Vertebrata</taxon>
        <taxon>Euteleostomi</taxon>
        <taxon>Lepidosauria</taxon>
        <taxon>Squamata</taxon>
        <taxon>Bifurcata</taxon>
        <taxon>Unidentata</taxon>
        <taxon>Episquamata</taxon>
        <taxon>Toxicofera</taxon>
        <taxon>Serpentes</taxon>
        <taxon>Colubroidea</taxon>
        <taxon>Viperidae</taxon>
        <taxon>Crotalinae</taxon>
        <taxon>Crotalus</taxon>
    </lineage>
</organism>
<dbReference type="InterPro" id="IPR008253">
    <property type="entry name" value="Marvel"/>
</dbReference>
<feature type="domain" description="MARVEL" evidence="7">
    <location>
        <begin position="10"/>
        <end position="130"/>
    </location>
</feature>
<evidence type="ECO:0000313" key="8">
    <source>
        <dbReference type="EMBL" id="JAG45354.1"/>
    </source>
</evidence>
<sequence length="134" mass="15044">MEKVEVDWQFPRSVGGILKAARMLLALTATITFVVKRSHEAFLALVIMELVITFLFYLLYLLKLEEQLKFMFWPLADAFNSLVAALFLIVVGLCATVIKTNNATLIGGVFCLILCVLCIIDATLILRKVTFNRS</sequence>
<evidence type="ECO:0000256" key="5">
    <source>
        <dbReference type="PROSITE-ProRule" id="PRU00581"/>
    </source>
</evidence>
<keyword evidence="3 6" id="KW-1133">Transmembrane helix</keyword>
<evidence type="ECO:0000256" key="6">
    <source>
        <dbReference type="SAM" id="Phobius"/>
    </source>
</evidence>
<dbReference type="PANTHER" id="PTHR22776">
    <property type="entry name" value="MARVEL-CONTAINING POTENTIAL LIPID RAFT-ASSOCIATED PROTEIN"/>
    <property type="match status" value="1"/>
</dbReference>
<accession>A0A0K8RWY2</accession>
<dbReference type="GO" id="GO:0016020">
    <property type="term" value="C:membrane"/>
    <property type="evidence" value="ECO:0007669"/>
    <property type="project" value="UniProtKB-SubCell"/>
</dbReference>
<keyword evidence="4 5" id="KW-0472">Membrane</keyword>
<name>A0A0K8RWY2_CROHD</name>
<dbReference type="EMBL" id="GBKC01000716">
    <property type="protein sequence ID" value="JAG45354.1"/>
    <property type="molecule type" value="Transcribed_RNA"/>
</dbReference>
<comment type="subcellular location">
    <subcellularLocation>
        <location evidence="1">Membrane</location>
        <topology evidence="1">Multi-pass membrane protein</topology>
    </subcellularLocation>
</comment>
<dbReference type="InterPro" id="IPR050578">
    <property type="entry name" value="MARVEL-CKLF_proteins"/>
</dbReference>
<dbReference type="PROSITE" id="PS51225">
    <property type="entry name" value="MARVEL"/>
    <property type="match status" value="1"/>
</dbReference>
<dbReference type="PANTHER" id="PTHR22776:SF45">
    <property type="entry name" value="CHEMOKINE-LIKE FACTOR"/>
    <property type="match status" value="1"/>
</dbReference>
<feature type="transmembrane region" description="Helical" evidence="6">
    <location>
        <begin position="104"/>
        <end position="126"/>
    </location>
</feature>
<evidence type="ECO:0000259" key="7">
    <source>
        <dbReference type="PROSITE" id="PS51225"/>
    </source>
</evidence>
<feature type="transmembrane region" description="Helical" evidence="6">
    <location>
        <begin position="74"/>
        <end position="98"/>
    </location>
</feature>
<evidence type="ECO:0000256" key="3">
    <source>
        <dbReference type="ARBA" id="ARBA00022989"/>
    </source>
</evidence>
<dbReference type="AlphaFoldDB" id="A0A0K8RWY2"/>
<evidence type="ECO:0000256" key="1">
    <source>
        <dbReference type="ARBA" id="ARBA00004141"/>
    </source>
</evidence>